<name>A0A4S4N0Y3_9APHY</name>
<protein>
    <recommendedName>
        <fullName evidence="2">Wings apart-like protein C-terminal domain-containing protein</fullName>
    </recommendedName>
</protein>
<comment type="caution">
    <text evidence="3">The sequence shown here is derived from an EMBL/GenBank/DDBJ whole genome shotgun (WGS) entry which is preliminary data.</text>
</comment>
<feature type="region of interest" description="Disordered" evidence="1">
    <location>
        <begin position="55"/>
        <end position="75"/>
    </location>
</feature>
<organism evidence="3 4">
    <name type="scientific">Antrodiella citrinella</name>
    <dbReference type="NCBI Taxonomy" id="2447956"/>
    <lineage>
        <taxon>Eukaryota</taxon>
        <taxon>Fungi</taxon>
        <taxon>Dikarya</taxon>
        <taxon>Basidiomycota</taxon>
        <taxon>Agaricomycotina</taxon>
        <taxon>Agaricomycetes</taxon>
        <taxon>Polyporales</taxon>
        <taxon>Steccherinaceae</taxon>
        <taxon>Antrodiella</taxon>
    </lineage>
</organism>
<feature type="domain" description="Wings apart-like protein C-terminal" evidence="2">
    <location>
        <begin position="89"/>
        <end position="340"/>
    </location>
</feature>
<dbReference type="OrthoDB" id="78088at2759"/>
<dbReference type="Proteomes" id="UP000308730">
    <property type="component" value="Unassembled WGS sequence"/>
</dbReference>
<dbReference type="EMBL" id="SGPM01000019">
    <property type="protein sequence ID" value="THH32549.1"/>
    <property type="molecule type" value="Genomic_DNA"/>
</dbReference>
<accession>A0A4S4N0Y3</accession>
<evidence type="ECO:0000259" key="2">
    <source>
        <dbReference type="Pfam" id="PF07814"/>
    </source>
</evidence>
<gene>
    <name evidence="3" type="ORF">EUX98_g1637</name>
</gene>
<feature type="region of interest" description="Disordered" evidence="1">
    <location>
        <begin position="27"/>
        <end position="46"/>
    </location>
</feature>
<dbReference type="Gene3D" id="1.25.10.10">
    <property type="entry name" value="Leucine-rich Repeat Variant"/>
    <property type="match status" value="1"/>
</dbReference>
<feature type="region of interest" description="Disordered" evidence="1">
    <location>
        <begin position="487"/>
        <end position="509"/>
    </location>
</feature>
<dbReference type="Pfam" id="PF07814">
    <property type="entry name" value="WAPL"/>
    <property type="match status" value="1"/>
</dbReference>
<dbReference type="InterPro" id="IPR022771">
    <property type="entry name" value="WAPL_C"/>
</dbReference>
<reference evidence="3 4" key="1">
    <citation type="submission" date="2019-02" db="EMBL/GenBank/DDBJ databases">
        <title>Genome sequencing of the rare red list fungi Antrodiella citrinella (Flaviporus citrinellus).</title>
        <authorList>
            <person name="Buettner E."/>
            <person name="Kellner H."/>
        </authorList>
    </citation>
    <scope>NUCLEOTIDE SEQUENCE [LARGE SCALE GENOMIC DNA]</scope>
    <source>
        <strain evidence="3 4">DSM 108506</strain>
    </source>
</reference>
<evidence type="ECO:0000313" key="4">
    <source>
        <dbReference type="Proteomes" id="UP000308730"/>
    </source>
</evidence>
<proteinExistence type="predicted"/>
<feature type="compositionally biased region" description="Acidic residues" evidence="1">
    <location>
        <begin position="34"/>
        <end position="46"/>
    </location>
</feature>
<dbReference type="InterPro" id="IPR011989">
    <property type="entry name" value="ARM-like"/>
</dbReference>
<keyword evidence="4" id="KW-1185">Reference proteome</keyword>
<evidence type="ECO:0000313" key="3">
    <source>
        <dbReference type="EMBL" id="THH32549.1"/>
    </source>
</evidence>
<sequence>MVRPLLAGASSNVRTYGGKSRSFLVALGTSGNPAEDDEPLEDDPEDDFTIRESYNELQPSISPGRRKGKGRQAETPVAHLPNGMMNDLKSITELRSKGESRRFLDDVGYLFEGLESTAALSVRRGSAMEIVSKLCDVEFARKAKATDFLGRTWDSLREGGGGKGDKVLDTILVFFISLVARDPRDLPEVMLKPDFNSVLFGLLASLDKINDPLWLLSCGLSDVELRHAGIAKTDKTLLHGIHTLIRKKSELFGEESAISNRLLIGYTLSALPPHLHSSSDVHILLNDFLSETEHISSRITSYASGLPLIPPLQSSSRMLAFSFLHIDHCLRLLDSYLLRQWSQSDDPSTDDIRSMENADTRQVLSRLIAICAATAMALHEDSLFALRDTVVTSHRERMAFNVQQESASDPASVYLEFCKLDAELDVVVRGHIAILFGLLMRGNTDVQRMLLEKLPGTTNKKKLAGLVDNAREFALFYVEFAKKASAATEGRNEEEGSREGPVAGDVDMRQVLRDTQGESVARDVLSFLTSLRDQTRS</sequence>
<evidence type="ECO:0000256" key="1">
    <source>
        <dbReference type="SAM" id="MobiDB-lite"/>
    </source>
</evidence>
<dbReference type="AlphaFoldDB" id="A0A4S4N0Y3"/>